<keyword evidence="5 10" id="KW-0133">Cell shape</keyword>
<feature type="domain" description="Glycosyl transferase family 28 C-terminal" evidence="12">
    <location>
        <begin position="190"/>
        <end position="350"/>
    </location>
</feature>
<dbReference type="GO" id="GO:0071555">
    <property type="term" value="P:cell wall organization"/>
    <property type="evidence" value="ECO:0007669"/>
    <property type="project" value="UniProtKB-KW"/>
</dbReference>
<dbReference type="PATRIC" id="fig|1429043.3.peg.1007"/>
<evidence type="ECO:0000313" key="14">
    <source>
        <dbReference type="Proteomes" id="UP000032233"/>
    </source>
</evidence>
<evidence type="ECO:0000256" key="1">
    <source>
        <dbReference type="ARBA" id="ARBA00022475"/>
    </source>
</evidence>
<comment type="subcellular location">
    <subcellularLocation>
        <location evidence="10">Cell membrane</location>
        <topology evidence="10">Peripheral membrane protein</topology>
        <orientation evidence="10">Cytoplasmic side</orientation>
    </subcellularLocation>
</comment>
<protein>
    <recommendedName>
        <fullName evidence="10">UDP-N-acetylglucosamine--N-acetylmuramyl-(pentapeptide) pyrophosphoryl-undecaprenol N-acetylglucosamine transferase</fullName>
        <ecNumber evidence="10">2.4.1.227</ecNumber>
    </recommendedName>
    <alternativeName>
        <fullName evidence="10">Undecaprenyl-PP-MurNAc-pentapeptide-UDPGlcNAc GlcNAc transferase</fullName>
    </alternativeName>
</protein>
<keyword evidence="6 10" id="KW-0573">Peptidoglycan synthesis</keyword>
<comment type="caution">
    <text evidence="13">The sequence shown here is derived from an EMBL/GenBank/DDBJ whole genome shotgun (WGS) entry which is preliminary data.</text>
</comment>
<evidence type="ECO:0000313" key="13">
    <source>
        <dbReference type="EMBL" id="KIX15084.1"/>
    </source>
</evidence>
<dbReference type="Proteomes" id="UP000032233">
    <property type="component" value="Unassembled WGS sequence"/>
</dbReference>
<keyword evidence="7 10" id="KW-0472">Membrane</keyword>
<gene>
    <name evidence="10" type="primary">murG</name>
    <name evidence="13" type="ORF">X474_04720</name>
</gene>
<comment type="function">
    <text evidence="10">Cell wall formation. Catalyzes the transfer of a GlcNAc subunit on undecaprenyl-pyrophosphoryl-MurNAc-pentapeptide (lipid intermediate I) to form undecaprenyl-pyrophosphoryl-MurNAc-(pentapeptide)GlcNAc (lipid intermediate II).</text>
</comment>
<dbReference type="InParanoid" id="A0A0D2JAC0"/>
<keyword evidence="14" id="KW-1185">Reference proteome</keyword>
<evidence type="ECO:0000259" key="11">
    <source>
        <dbReference type="Pfam" id="PF03033"/>
    </source>
</evidence>
<feature type="binding site" evidence="10">
    <location>
        <begin position="12"/>
        <end position="14"/>
    </location>
    <ligand>
        <name>UDP-N-acetyl-alpha-D-glucosamine</name>
        <dbReference type="ChEBI" id="CHEBI:57705"/>
    </ligand>
</feature>
<dbReference type="GO" id="GO:0009252">
    <property type="term" value="P:peptidoglycan biosynthetic process"/>
    <property type="evidence" value="ECO:0007669"/>
    <property type="project" value="UniProtKB-UniRule"/>
</dbReference>
<comment type="caution">
    <text evidence="10">Lacks conserved residue(s) required for the propagation of feature annotation.</text>
</comment>
<keyword evidence="9 10" id="KW-0961">Cell wall biogenesis/degradation</keyword>
<dbReference type="Pfam" id="PF04101">
    <property type="entry name" value="Glyco_tran_28_C"/>
    <property type="match status" value="1"/>
</dbReference>
<evidence type="ECO:0000256" key="6">
    <source>
        <dbReference type="ARBA" id="ARBA00022984"/>
    </source>
</evidence>
<feature type="binding site" evidence="10">
    <location>
        <position position="126"/>
    </location>
    <ligand>
        <name>UDP-N-acetyl-alpha-D-glucosamine</name>
        <dbReference type="ChEBI" id="CHEBI:57705"/>
    </ligand>
</feature>
<dbReference type="GO" id="GO:0005975">
    <property type="term" value="P:carbohydrate metabolic process"/>
    <property type="evidence" value="ECO:0007669"/>
    <property type="project" value="InterPro"/>
</dbReference>
<evidence type="ECO:0000256" key="2">
    <source>
        <dbReference type="ARBA" id="ARBA00022618"/>
    </source>
</evidence>
<sequence length="367" mass="39108">MNKTVLIAGGGTGGHLFPGIAVAQALKKKDPGLRLVFVGAGKELEKSILADQGYEMESIKAKAFRGQGILGRVLSLAGLPGTLLEAKRLLNRYQPDMVLAVGGYAAFALGCASRIWGVPLAVQEQNALPGLTNRMLGKLARMVFISFKEAKDHFPSGKCRLLGNPVRLDLLAEGEKASAQRPNREECFNVLILGGSQGAQSINQAMVQSLDELEPYKETLNFVHQTGRSQEQAVAQVYEDKGFKAQVAGFFQNMGELYGRAHLVICRAGAGTLTELICLGRASICVPYPHAAGDHQTKNAQSLVKAGAARIIADSELSGSQVAGTIKEMIDNPQGLDAMAARALELARPEAAMNIAADCLELMKGRP</sequence>
<dbReference type="CDD" id="cd03785">
    <property type="entry name" value="GT28_MurG"/>
    <property type="match status" value="1"/>
</dbReference>
<feature type="binding site" evidence="10">
    <location>
        <position position="196"/>
    </location>
    <ligand>
        <name>UDP-N-acetyl-alpha-D-glucosamine</name>
        <dbReference type="ChEBI" id="CHEBI:57705"/>
    </ligand>
</feature>
<dbReference type="Gene3D" id="3.40.50.2000">
    <property type="entry name" value="Glycogen Phosphorylase B"/>
    <property type="match status" value="2"/>
</dbReference>
<evidence type="ECO:0000256" key="3">
    <source>
        <dbReference type="ARBA" id="ARBA00022676"/>
    </source>
</evidence>
<dbReference type="GO" id="GO:0051301">
    <property type="term" value="P:cell division"/>
    <property type="evidence" value="ECO:0007669"/>
    <property type="project" value="UniProtKB-KW"/>
</dbReference>
<keyword evidence="1 10" id="KW-1003">Cell membrane</keyword>
<dbReference type="SUPFAM" id="SSF53756">
    <property type="entry name" value="UDP-Glycosyltransferase/glycogen phosphorylase"/>
    <property type="match status" value="1"/>
</dbReference>
<accession>A0A0D2JAC0</accession>
<dbReference type="NCBIfam" id="TIGR01133">
    <property type="entry name" value="murG"/>
    <property type="match status" value="1"/>
</dbReference>
<dbReference type="InterPro" id="IPR007235">
    <property type="entry name" value="Glyco_trans_28_C"/>
</dbReference>
<proteinExistence type="inferred from homology"/>
<dbReference type="InterPro" id="IPR004276">
    <property type="entry name" value="GlycoTrans_28_N"/>
</dbReference>
<evidence type="ECO:0000256" key="4">
    <source>
        <dbReference type="ARBA" id="ARBA00022679"/>
    </source>
</evidence>
<dbReference type="Pfam" id="PF03033">
    <property type="entry name" value="Glyco_transf_28"/>
    <property type="match status" value="1"/>
</dbReference>
<dbReference type="PANTHER" id="PTHR21015">
    <property type="entry name" value="UDP-N-ACETYLGLUCOSAMINE--N-ACETYLMURAMYL-(PENTAPEPTIDE) PYROPHOSPHORYL-UNDECAPRENOL N-ACETYLGLUCOSAMINE TRANSFERASE 1"/>
    <property type="match status" value="1"/>
</dbReference>
<dbReference type="FunCoup" id="A0A0D2JAC0">
    <property type="interactions" value="310"/>
</dbReference>
<name>A0A0D2JAC0_9BACT</name>
<dbReference type="EC" id="2.4.1.227" evidence="10"/>
<keyword evidence="4 10" id="KW-0808">Transferase</keyword>
<evidence type="ECO:0000256" key="5">
    <source>
        <dbReference type="ARBA" id="ARBA00022960"/>
    </source>
</evidence>
<dbReference type="UniPathway" id="UPA00219"/>
<reference evidence="13 14" key="1">
    <citation type="submission" date="2013-11" db="EMBL/GenBank/DDBJ databases">
        <title>Metagenomic analysis of a methanogenic consortium involved in long chain n-alkane degradation.</title>
        <authorList>
            <person name="Davidova I.A."/>
            <person name="Callaghan A.V."/>
            <person name="Wawrik B."/>
            <person name="Pruitt S."/>
            <person name="Marks C."/>
            <person name="Duncan K.E."/>
            <person name="Suflita J.M."/>
        </authorList>
    </citation>
    <scope>NUCLEOTIDE SEQUENCE [LARGE SCALE GENOMIC DNA]</scope>
    <source>
        <strain evidence="13 14">SPR</strain>
    </source>
</reference>
<dbReference type="InterPro" id="IPR006009">
    <property type="entry name" value="GlcNAc_MurG"/>
</dbReference>
<evidence type="ECO:0000259" key="12">
    <source>
        <dbReference type="Pfam" id="PF04101"/>
    </source>
</evidence>
<dbReference type="GO" id="GO:0050511">
    <property type="term" value="F:undecaprenyldiphospho-muramoylpentapeptide beta-N-acetylglucosaminyltransferase activity"/>
    <property type="evidence" value="ECO:0007669"/>
    <property type="project" value="UniProtKB-UniRule"/>
</dbReference>
<feature type="binding site" evidence="10">
    <location>
        <position position="296"/>
    </location>
    <ligand>
        <name>UDP-N-acetyl-alpha-D-glucosamine</name>
        <dbReference type="ChEBI" id="CHEBI:57705"/>
    </ligand>
</feature>
<comment type="pathway">
    <text evidence="10">Cell wall biogenesis; peptidoglycan biosynthesis.</text>
</comment>
<feature type="domain" description="Glycosyltransferase family 28 N-terminal" evidence="11">
    <location>
        <begin position="5"/>
        <end position="145"/>
    </location>
</feature>
<organism evidence="13 14">
    <name type="scientific">Dethiosulfatarculus sandiegensis</name>
    <dbReference type="NCBI Taxonomy" id="1429043"/>
    <lineage>
        <taxon>Bacteria</taxon>
        <taxon>Pseudomonadati</taxon>
        <taxon>Thermodesulfobacteriota</taxon>
        <taxon>Desulfarculia</taxon>
        <taxon>Desulfarculales</taxon>
        <taxon>Desulfarculaceae</taxon>
        <taxon>Dethiosulfatarculus</taxon>
    </lineage>
</organism>
<comment type="catalytic activity">
    <reaction evidence="10">
        <text>di-trans,octa-cis-undecaprenyl diphospho-N-acetyl-alpha-D-muramoyl-L-alanyl-D-glutamyl-meso-2,6-diaminopimeloyl-D-alanyl-D-alanine + UDP-N-acetyl-alpha-D-glucosamine = di-trans,octa-cis-undecaprenyl diphospho-[N-acetyl-alpha-D-glucosaminyl-(1-&gt;4)]-N-acetyl-alpha-D-muramoyl-L-alanyl-D-glutamyl-meso-2,6-diaminopimeloyl-D-alanyl-D-alanine + UDP + H(+)</text>
        <dbReference type="Rhea" id="RHEA:31227"/>
        <dbReference type="ChEBI" id="CHEBI:15378"/>
        <dbReference type="ChEBI" id="CHEBI:57705"/>
        <dbReference type="ChEBI" id="CHEBI:58223"/>
        <dbReference type="ChEBI" id="CHEBI:61387"/>
        <dbReference type="ChEBI" id="CHEBI:61388"/>
        <dbReference type="EC" id="2.4.1.227"/>
    </reaction>
</comment>
<dbReference type="GO" id="GO:0008360">
    <property type="term" value="P:regulation of cell shape"/>
    <property type="evidence" value="ECO:0007669"/>
    <property type="project" value="UniProtKB-KW"/>
</dbReference>
<dbReference type="GO" id="GO:0005886">
    <property type="term" value="C:plasma membrane"/>
    <property type="evidence" value="ECO:0007669"/>
    <property type="project" value="UniProtKB-SubCell"/>
</dbReference>
<keyword evidence="8 10" id="KW-0131">Cell cycle</keyword>
<dbReference type="RefSeq" id="WP_044346989.1">
    <property type="nucleotide sequence ID" value="NZ_AZAC01000004.1"/>
</dbReference>
<evidence type="ECO:0000256" key="8">
    <source>
        <dbReference type="ARBA" id="ARBA00023306"/>
    </source>
</evidence>
<evidence type="ECO:0000256" key="10">
    <source>
        <dbReference type="HAMAP-Rule" id="MF_00033"/>
    </source>
</evidence>
<comment type="similarity">
    <text evidence="10">Belongs to the glycosyltransferase 28 family. MurG subfamily.</text>
</comment>
<keyword evidence="3 10" id="KW-0328">Glycosyltransferase</keyword>
<dbReference type="HAMAP" id="MF_00033">
    <property type="entry name" value="MurG"/>
    <property type="match status" value="1"/>
</dbReference>
<dbReference type="AlphaFoldDB" id="A0A0D2JAC0"/>
<evidence type="ECO:0000256" key="7">
    <source>
        <dbReference type="ARBA" id="ARBA00023136"/>
    </source>
</evidence>
<evidence type="ECO:0000256" key="9">
    <source>
        <dbReference type="ARBA" id="ARBA00023316"/>
    </source>
</evidence>
<dbReference type="EMBL" id="AZAC01000004">
    <property type="protein sequence ID" value="KIX15084.1"/>
    <property type="molecule type" value="Genomic_DNA"/>
</dbReference>
<dbReference type="OrthoDB" id="9808936at2"/>
<dbReference type="PANTHER" id="PTHR21015:SF22">
    <property type="entry name" value="GLYCOSYLTRANSFERASE"/>
    <property type="match status" value="1"/>
</dbReference>
<dbReference type="GO" id="GO:0051991">
    <property type="term" value="F:UDP-N-acetyl-D-glucosamine:N-acetylmuramoyl-L-alanyl-D-glutamyl-meso-2,6-diaminopimelyl-D-alanyl-D-alanine-diphosphoundecaprenol 4-beta-N-acetylglucosaminlytransferase activity"/>
    <property type="evidence" value="ECO:0007669"/>
    <property type="project" value="RHEA"/>
</dbReference>
<dbReference type="STRING" id="1429043.X474_04720"/>
<keyword evidence="2 10" id="KW-0132">Cell division</keyword>
<feature type="binding site" evidence="10">
    <location>
        <position position="167"/>
    </location>
    <ligand>
        <name>UDP-N-acetyl-alpha-D-glucosamine</name>
        <dbReference type="ChEBI" id="CHEBI:57705"/>
    </ligand>
</feature>